<dbReference type="GO" id="GO:0016020">
    <property type="term" value="C:membrane"/>
    <property type="evidence" value="ECO:0007669"/>
    <property type="project" value="InterPro"/>
</dbReference>
<dbReference type="GO" id="GO:0007165">
    <property type="term" value="P:signal transduction"/>
    <property type="evidence" value="ECO:0007669"/>
    <property type="project" value="UniProtKB-KW"/>
</dbReference>
<evidence type="ECO:0000259" key="5">
    <source>
        <dbReference type="PROSITE" id="PS50111"/>
    </source>
</evidence>
<evidence type="ECO:0000256" key="3">
    <source>
        <dbReference type="PROSITE-ProRule" id="PRU00284"/>
    </source>
</evidence>
<dbReference type="SUPFAM" id="SSF58104">
    <property type="entry name" value="Methyl-accepting chemotaxis protein (MCP) signaling domain"/>
    <property type="match status" value="1"/>
</dbReference>
<dbReference type="Pfam" id="PF00015">
    <property type="entry name" value="MCPsignal"/>
    <property type="match status" value="1"/>
</dbReference>
<dbReference type="EMBL" id="LO017727">
    <property type="protein sequence ID" value="CRH07238.1"/>
    <property type="molecule type" value="Genomic_DNA"/>
</dbReference>
<gene>
    <name evidence="7" type="ORF">MAGMO_3097</name>
</gene>
<keyword evidence="4" id="KW-0472">Membrane</keyword>
<dbReference type="Gene3D" id="1.10.287.950">
    <property type="entry name" value="Methyl-accepting chemotaxis protein"/>
    <property type="match status" value="1"/>
</dbReference>
<dbReference type="SMART" id="SM00283">
    <property type="entry name" value="MA"/>
    <property type="match status" value="1"/>
</dbReference>
<dbReference type="SUPFAM" id="SSF103190">
    <property type="entry name" value="Sensory domain-like"/>
    <property type="match status" value="1"/>
</dbReference>
<dbReference type="PANTHER" id="PTHR32089">
    <property type="entry name" value="METHYL-ACCEPTING CHEMOTAXIS PROTEIN MCPB"/>
    <property type="match status" value="1"/>
</dbReference>
<sequence>MSLKLKIILPVLTITLLLSFITFLLFSQAVERIENHFVAQITDIKVKDLDANIQRISKKAQTVAAMATTHPAVERAYALAASGQEEAGRALLLKELSSLQQQVQQVTGLKSFKLHYHLAPSRSFVRLWNGKGLDDLSSFRATVTQVHQTGQPLMGIEVGRGGFVMRGLAPIKNARGQVVGSVENLISLNSLVKVSKTLPEESFGVVMIPELLDIATKLQKNTVHLDKFIYTGGSKGFDKQIITPALLRAALKEQQVEELGHYRLVYNPVKDFSGRSVGVLIYQLDITPVKSMSHALFLQQAGVTVVLLLLATLLFWLIISRIILRISSINQTLGTLSQGDLSHTICIRSKYPDEVDAISDGINGLSASLKYMVSSIELQSKSLTAVVTQLHQTGDVLNDDSQSALTIAQQVVTSNSQLGQETSSIKSSVEQMMGNIGSIGEASQQQIETMNTIASSTQQAAGNVSTMASAAEEMSANVGSVNSAIGQVNQSMEEVQFATDEVRSSMGGIQKRSEQASDASRAASEQAMATLDVMEKLKQNAKEIDKVVDAINIIAQQTNMLALNASIEAAGAGEAGKGFAVVANEVKELAQQTSEATKMIAGKVQEIQQGSGTAAQAAREIADSIGHITQASGDILESVEEQAASMEGVNQSVTAVNSATQEVGRNMSELALASQEVARAAIEAATGMHAIEASVTLGVEATENTKQSVDSAYRFADEIVHAIRRTADFSEQVQQQARSAGEQSELMGACIRHLIHLVTVVEETSVDLNNAPGQFVGVKPDLDIETMKMGHLKWLGSLQGHLSGRHHRDIPPQDKQQCAIGTWLESQNSHPIAETAAFKALMDHHAEISQLGLHCIEDSSQLSDPDAHMTHLHQKRRHLFSQLDRVYLDHLAR</sequence>
<dbReference type="PROSITE" id="PS50111">
    <property type="entry name" value="CHEMOTAXIS_TRANSDUC_2"/>
    <property type="match status" value="1"/>
</dbReference>
<evidence type="ECO:0000259" key="6">
    <source>
        <dbReference type="PROSITE" id="PS50885"/>
    </source>
</evidence>
<evidence type="ECO:0000256" key="1">
    <source>
        <dbReference type="ARBA" id="ARBA00023224"/>
    </source>
</evidence>
<name>A0A1S7LKT0_MAGMO</name>
<reference evidence="7" key="1">
    <citation type="submission" date="2015-04" db="EMBL/GenBank/DDBJ databases">
        <authorList>
            <person name="Syromyatnikov M.Y."/>
            <person name="Popov V.N."/>
        </authorList>
    </citation>
    <scope>NUCLEOTIDE SEQUENCE</scope>
    <source>
        <strain evidence="7">MO-1</strain>
    </source>
</reference>
<dbReference type="Pfam" id="PF14827">
    <property type="entry name" value="dCache_3"/>
    <property type="match status" value="1"/>
</dbReference>
<keyword evidence="4" id="KW-1133">Transmembrane helix</keyword>
<evidence type="ECO:0000256" key="4">
    <source>
        <dbReference type="SAM" id="Phobius"/>
    </source>
</evidence>
<keyword evidence="1 3" id="KW-0807">Transducer</keyword>
<accession>A0A1S7LKT0</accession>
<feature type="domain" description="HAMP" evidence="6">
    <location>
        <begin position="320"/>
        <end position="374"/>
    </location>
</feature>
<dbReference type="PANTHER" id="PTHR32089:SF112">
    <property type="entry name" value="LYSOZYME-LIKE PROTEIN-RELATED"/>
    <property type="match status" value="1"/>
</dbReference>
<keyword evidence="4" id="KW-0812">Transmembrane</keyword>
<comment type="similarity">
    <text evidence="2">Belongs to the methyl-accepting chemotaxis (MCP) protein family.</text>
</comment>
<dbReference type="InterPro" id="IPR003660">
    <property type="entry name" value="HAMP_dom"/>
</dbReference>
<evidence type="ECO:0000313" key="7">
    <source>
        <dbReference type="EMBL" id="CRH07238.1"/>
    </source>
</evidence>
<dbReference type="InterPro" id="IPR029151">
    <property type="entry name" value="Sensor-like_sf"/>
</dbReference>
<dbReference type="InterPro" id="IPR004089">
    <property type="entry name" value="MCPsignal_dom"/>
</dbReference>
<dbReference type="Gene3D" id="1.20.120.30">
    <property type="entry name" value="Aspartate receptor, ligand-binding domain"/>
    <property type="match status" value="1"/>
</dbReference>
<dbReference type="PROSITE" id="PS50885">
    <property type="entry name" value="HAMP"/>
    <property type="match status" value="1"/>
</dbReference>
<protein>
    <submittedName>
        <fullName evidence="7">Putative methyl-accepting chemotaxis sensory transducer</fullName>
    </submittedName>
</protein>
<feature type="transmembrane region" description="Helical" evidence="4">
    <location>
        <begin position="297"/>
        <end position="319"/>
    </location>
</feature>
<organism evidence="7">
    <name type="scientific">Magnetococcus massalia (strain MO-1)</name>
    <dbReference type="NCBI Taxonomy" id="451514"/>
    <lineage>
        <taxon>Bacteria</taxon>
        <taxon>Pseudomonadati</taxon>
        <taxon>Pseudomonadota</taxon>
        <taxon>Magnetococcia</taxon>
        <taxon>Magnetococcales</taxon>
        <taxon>Magnetococcaceae</taxon>
        <taxon>Magnetococcus</taxon>
    </lineage>
</organism>
<proteinExistence type="inferred from homology"/>
<dbReference type="AlphaFoldDB" id="A0A1S7LKT0"/>
<dbReference type="Gene3D" id="6.10.340.10">
    <property type="match status" value="1"/>
</dbReference>
<dbReference type="InterPro" id="IPR029150">
    <property type="entry name" value="dCache_3"/>
</dbReference>
<feature type="domain" description="Methyl-accepting transducer" evidence="5">
    <location>
        <begin position="435"/>
        <end position="678"/>
    </location>
</feature>
<evidence type="ECO:0000256" key="2">
    <source>
        <dbReference type="ARBA" id="ARBA00029447"/>
    </source>
</evidence>